<sequence length="149" mass="16240">MSRLDSVVGLITGRPKTVVAVFLVMVAVVGTGAANIEESPEMELFSEDPPEVQAQEYVQEEFTPYEGNTTELVVMVRNESGNVLTRDSLLESLRYQQSLRNNETVNATLLDGSAAFGVENLVAAMAIQREQEPTEGPLTRDALPLSPSR</sequence>
<evidence type="ECO:0000313" key="2">
    <source>
        <dbReference type="EMBL" id="MFC7056983.1"/>
    </source>
</evidence>
<keyword evidence="3" id="KW-1185">Reference proteome</keyword>
<reference evidence="2 3" key="1">
    <citation type="journal article" date="2019" name="Int. J. Syst. Evol. Microbiol.">
        <title>The Global Catalogue of Microorganisms (GCM) 10K type strain sequencing project: providing services to taxonomists for standard genome sequencing and annotation.</title>
        <authorList>
            <consortium name="The Broad Institute Genomics Platform"/>
            <consortium name="The Broad Institute Genome Sequencing Center for Infectious Disease"/>
            <person name="Wu L."/>
            <person name="Ma J."/>
        </authorList>
    </citation>
    <scope>NUCLEOTIDE SEQUENCE [LARGE SCALE GENOMIC DNA]</scope>
    <source>
        <strain evidence="2 3">JCM 30072</strain>
    </source>
</reference>
<organism evidence="2 3">
    <name type="scientific">Halovenus salina</name>
    <dbReference type="NCBI Taxonomy" id="1510225"/>
    <lineage>
        <taxon>Archaea</taxon>
        <taxon>Methanobacteriati</taxon>
        <taxon>Methanobacteriota</taxon>
        <taxon>Stenosarchaea group</taxon>
        <taxon>Halobacteria</taxon>
        <taxon>Halobacteriales</taxon>
        <taxon>Haloarculaceae</taxon>
        <taxon>Halovenus</taxon>
    </lineage>
</organism>
<name>A0ABD5VUF8_9EURY</name>
<evidence type="ECO:0000256" key="1">
    <source>
        <dbReference type="SAM" id="MobiDB-lite"/>
    </source>
</evidence>
<feature type="region of interest" description="Disordered" evidence="1">
    <location>
        <begin position="130"/>
        <end position="149"/>
    </location>
</feature>
<dbReference type="EMBL" id="JBHSZI010000001">
    <property type="protein sequence ID" value="MFC7056983.1"/>
    <property type="molecule type" value="Genomic_DNA"/>
</dbReference>
<gene>
    <name evidence="2" type="ORF">ACFQQG_00815</name>
</gene>
<dbReference type="AlphaFoldDB" id="A0ABD5VUF8"/>
<dbReference type="Proteomes" id="UP001596445">
    <property type="component" value="Unassembled WGS sequence"/>
</dbReference>
<proteinExistence type="predicted"/>
<comment type="caution">
    <text evidence="2">The sequence shown here is derived from an EMBL/GenBank/DDBJ whole genome shotgun (WGS) entry which is preliminary data.</text>
</comment>
<dbReference type="RefSeq" id="WP_382183687.1">
    <property type="nucleotide sequence ID" value="NZ_JBHSZI010000001.1"/>
</dbReference>
<protein>
    <submittedName>
        <fullName evidence="2">Uncharacterized protein</fullName>
    </submittedName>
</protein>
<evidence type="ECO:0000313" key="3">
    <source>
        <dbReference type="Proteomes" id="UP001596445"/>
    </source>
</evidence>
<accession>A0ABD5VUF8</accession>